<evidence type="ECO:0000256" key="8">
    <source>
        <dbReference type="RuleBase" id="RU363064"/>
    </source>
</evidence>
<comment type="similarity">
    <text evidence="2 8">Belongs to the alanine or glycine:cation symporter (AGCS) (TC 2.A.25) family.</text>
</comment>
<evidence type="ECO:0000256" key="2">
    <source>
        <dbReference type="ARBA" id="ARBA00009261"/>
    </source>
</evidence>
<feature type="transmembrane region" description="Helical" evidence="8">
    <location>
        <begin position="224"/>
        <end position="243"/>
    </location>
</feature>
<evidence type="ECO:0000256" key="7">
    <source>
        <dbReference type="ARBA" id="ARBA00023136"/>
    </source>
</evidence>
<name>A0A2K2UF26_9ACTN</name>
<feature type="transmembrane region" description="Helical" evidence="8">
    <location>
        <begin position="312"/>
        <end position="338"/>
    </location>
</feature>
<evidence type="ECO:0000256" key="6">
    <source>
        <dbReference type="ARBA" id="ARBA00022989"/>
    </source>
</evidence>
<dbReference type="Proteomes" id="UP000236197">
    <property type="component" value="Unassembled WGS sequence"/>
</dbReference>
<gene>
    <name evidence="9" type="ORF">C2L71_02475</name>
</gene>
<dbReference type="PRINTS" id="PR00175">
    <property type="entry name" value="NAALASMPORT"/>
</dbReference>
<evidence type="ECO:0000256" key="1">
    <source>
        <dbReference type="ARBA" id="ARBA00004651"/>
    </source>
</evidence>
<evidence type="ECO:0000256" key="4">
    <source>
        <dbReference type="ARBA" id="ARBA00022475"/>
    </source>
</evidence>
<feature type="transmembrane region" description="Helical" evidence="8">
    <location>
        <begin position="12"/>
        <end position="30"/>
    </location>
</feature>
<dbReference type="PANTHER" id="PTHR30330:SF3">
    <property type="entry name" value="TRANSCRIPTIONAL REGULATOR, LRP FAMILY"/>
    <property type="match status" value="1"/>
</dbReference>
<dbReference type="GO" id="GO:0005283">
    <property type="term" value="F:amino acid:sodium symporter activity"/>
    <property type="evidence" value="ECO:0007669"/>
    <property type="project" value="InterPro"/>
</dbReference>
<keyword evidence="7 8" id="KW-0472">Membrane</keyword>
<dbReference type="Pfam" id="PF01235">
    <property type="entry name" value="Na_Ala_symp"/>
    <property type="match status" value="1"/>
</dbReference>
<feature type="transmembrane region" description="Helical" evidence="8">
    <location>
        <begin position="193"/>
        <end position="212"/>
    </location>
</feature>
<feature type="transmembrane region" description="Helical" evidence="8">
    <location>
        <begin position="438"/>
        <end position="456"/>
    </location>
</feature>
<feature type="transmembrane region" description="Helical" evidence="8">
    <location>
        <begin position="154"/>
        <end position="173"/>
    </location>
</feature>
<feature type="transmembrane region" description="Helical" evidence="8">
    <location>
        <begin position="412"/>
        <end position="432"/>
    </location>
</feature>
<dbReference type="Gene3D" id="1.20.1740.10">
    <property type="entry name" value="Amino acid/polyamine transporter I"/>
    <property type="match status" value="1"/>
</dbReference>
<dbReference type="OrthoDB" id="9806926at2"/>
<feature type="transmembrane region" description="Helical" evidence="8">
    <location>
        <begin position="60"/>
        <end position="86"/>
    </location>
</feature>
<dbReference type="InterPro" id="IPR001463">
    <property type="entry name" value="Na/Ala_symport"/>
</dbReference>
<keyword evidence="3 8" id="KW-0813">Transport</keyword>
<keyword evidence="8" id="KW-0769">Symport</keyword>
<keyword evidence="5 8" id="KW-0812">Transmembrane</keyword>
<feature type="transmembrane region" description="Helical" evidence="8">
    <location>
        <begin position="92"/>
        <end position="113"/>
    </location>
</feature>
<feature type="transmembrane region" description="Helical" evidence="8">
    <location>
        <begin position="367"/>
        <end position="391"/>
    </location>
</feature>
<dbReference type="EMBL" id="PPEK01000001">
    <property type="protein sequence ID" value="PNV68852.1"/>
    <property type="molecule type" value="Genomic_DNA"/>
</dbReference>
<evidence type="ECO:0000256" key="5">
    <source>
        <dbReference type="ARBA" id="ARBA00022692"/>
    </source>
</evidence>
<keyword evidence="6 8" id="KW-1133">Transmembrane helix</keyword>
<keyword evidence="10" id="KW-1185">Reference proteome</keyword>
<dbReference type="RefSeq" id="WP_103264177.1">
    <property type="nucleotide sequence ID" value="NZ_CABMLE010000001.1"/>
</dbReference>
<comment type="subcellular location">
    <subcellularLocation>
        <location evidence="1 8">Cell membrane</location>
        <topology evidence="1 8">Multi-pass membrane protein</topology>
    </subcellularLocation>
</comment>
<dbReference type="NCBIfam" id="TIGR00835">
    <property type="entry name" value="agcS"/>
    <property type="match status" value="1"/>
</dbReference>
<proteinExistence type="inferred from homology"/>
<dbReference type="PANTHER" id="PTHR30330">
    <property type="entry name" value="AGSS FAMILY TRANSPORTER, SODIUM-ALANINE"/>
    <property type="match status" value="1"/>
</dbReference>
<accession>A0A2K2UF26</accession>
<dbReference type="GO" id="GO:0005886">
    <property type="term" value="C:plasma membrane"/>
    <property type="evidence" value="ECO:0007669"/>
    <property type="project" value="UniProtKB-SubCell"/>
</dbReference>
<evidence type="ECO:0000313" key="10">
    <source>
        <dbReference type="Proteomes" id="UP000236197"/>
    </source>
</evidence>
<evidence type="ECO:0000313" key="9">
    <source>
        <dbReference type="EMBL" id="PNV68852.1"/>
    </source>
</evidence>
<reference evidence="10" key="1">
    <citation type="submission" date="2018-01" db="EMBL/GenBank/DDBJ databases">
        <title>Rubneribacter badeniensis gen. nov., sp. nov., and Colonibacter rubneri, gen. nov., sp. nov., WGS of new members of the Eggerthellaceae.</title>
        <authorList>
            <person name="Danylec N."/>
            <person name="Stoll D.A."/>
            <person name="Doetsch A."/>
            <person name="Kulling S.E."/>
            <person name="Huch M."/>
        </authorList>
    </citation>
    <scope>NUCLEOTIDE SEQUENCE [LARGE SCALE GENOMIC DNA]</scope>
    <source>
        <strain evidence="10">ResAG-96</strain>
    </source>
</reference>
<keyword evidence="4 8" id="KW-1003">Cell membrane</keyword>
<evidence type="ECO:0000256" key="3">
    <source>
        <dbReference type="ARBA" id="ARBA00022448"/>
    </source>
</evidence>
<protein>
    <submittedName>
        <fullName evidence="9">Sodium:alanine symporter family protein</fullName>
    </submittedName>
</protein>
<organism evidence="9 10">
    <name type="scientific">Enteroscipio rubneri</name>
    <dbReference type="NCBI Taxonomy" id="2070686"/>
    <lineage>
        <taxon>Bacteria</taxon>
        <taxon>Bacillati</taxon>
        <taxon>Actinomycetota</taxon>
        <taxon>Coriobacteriia</taxon>
        <taxon>Eggerthellales</taxon>
        <taxon>Eggerthellaceae</taxon>
        <taxon>Enteroscipio</taxon>
    </lineage>
</organism>
<comment type="caution">
    <text evidence="9">The sequence shown here is derived from an EMBL/GenBank/DDBJ whole genome shotgun (WGS) entry which is preliminary data.</text>
</comment>
<dbReference type="AlphaFoldDB" id="A0A2K2UF26"/>
<sequence>MIEILETIDALVWGPAMIALLLGSHLFFTFKTGFIQRKLPRAIKLSLSSDPEGKGDISHFGALATALAATIGTGSIVGVATAILAGGPGAVFWMWITGVFGIATKYAEVYAAVKYRVRDHNGAMLGGAMYIWERAFRRNDQGARDPGPDGRTPWWAKFGAVAFAAFAAVAAIGTGSAVQASAMSGIITSNADVPAWIVGIVIVVLVSAVIFGGVQTISKVCEKLVPFMAVAYAAGCIVILVLNGSLLGEALGLILECAFTPKAAFGGAVGSGLMMALQFGCARGLFSNESGLGSAPIVASAASTRNPAQQALVAMTGTFWSTVVICALTGIVLVSTMLANPDIASSIMANPTVYSGAMLASEAFAKIPYIGTPILVLGMVAFSYTTILGWSYYGNRCITYLFGRYAIRPYQVIYVAVAFLGAIGVGDIVWTISDIGNALMAIPNIIVVLLLSGMIARETRHYVYDGHLDEADDTPIPQLESK</sequence>